<reference evidence="2" key="1">
    <citation type="submission" date="2013-11" db="EMBL/GenBank/DDBJ databases">
        <title>Genome sequence of the fusiform rust pathogen reveals effectors for host alternation and coevolution with pine.</title>
        <authorList>
            <consortium name="DOE Joint Genome Institute"/>
            <person name="Smith K."/>
            <person name="Pendleton A."/>
            <person name="Kubisiak T."/>
            <person name="Anderson C."/>
            <person name="Salamov A."/>
            <person name="Aerts A."/>
            <person name="Riley R."/>
            <person name="Clum A."/>
            <person name="Lindquist E."/>
            <person name="Ence D."/>
            <person name="Campbell M."/>
            <person name="Kronenberg Z."/>
            <person name="Feau N."/>
            <person name="Dhillon B."/>
            <person name="Hamelin R."/>
            <person name="Burleigh J."/>
            <person name="Smith J."/>
            <person name="Yandell M."/>
            <person name="Nelson C."/>
            <person name="Grigoriev I."/>
            <person name="Davis J."/>
        </authorList>
    </citation>
    <scope>NUCLEOTIDE SEQUENCE</scope>
    <source>
        <strain evidence="2">G11</strain>
    </source>
</reference>
<gene>
    <name evidence="2" type="ORF">CROQUDRAFT_715737</name>
</gene>
<feature type="signal peptide" evidence="1">
    <location>
        <begin position="1"/>
        <end position="26"/>
    </location>
</feature>
<keyword evidence="3" id="KW-1185">Reference proteome</keyword>
<sequence>MLLRSRAAFQTLLLVALVAFDRHANATPMESLKETSAIANEILFDHNDYGLKFQPGNEFRAAVNSFHEEYKEAGKDDLLETFTYNKGPDPEPTQMEVDKGPLTEEKIKELQEKNARRILEVGKYKNIDKIIQDSRAQTELYLKNMASGNENDNFSLILNGEGPDYPAAMTMIYKVGRAPKHIFLNSRTLPPKAPPEEFEKALTALASTEKFKQQTMPKLKMISDLEYESFANSIADRIKETSQPYHLVVFGNGIPIVNLFEQDSLKAHLENVFVSHVASFFWKEQDDRIVWPLAFNSKEKPDIEKKILNSGVRRLVTHSNGIKSNFINMMDANQATLFLKDHPEINFNWEQKGGVEGMNLYFGPNSPSEIGRHLGKAMEKSMQSIQKKKLEEREKVEQATKFFKGLSDEERTNLAVLDVLQAAREKNDKIFDSSLNVVEYWNSIGGDALEEACTQLINFERPGDLWFKKTLSNREKAHLKDAMREKIRGEDGPTYLRLQLLSGALQNHDLEYQVHSNDAHSVLPFIKQSKEPMNHVLALPVGLKKEANSAKGELNLQFDPNSKTLSAVWANSEAVKDTWAQAFTEGTK</sequence>
<evidence type="ECO:0000313" key="2">
    <source>
        <dbReference type="EMBL" id="KAG0146118.1"/>
    </source>
</evidence>
<name>A0A9P6NLA9_9BASI</name>
<evidence type="ECO:0000313" key="3">
    <source>
        <dbReference type="Proteomes" id="UP000886653"/>
    </source>
</evidence>
<accession>A0A9P6NLA9</accession>
<dbReference type="AlphaFoldDB" id="A0A9P6NLA9"/>
<feature type="chain" id="PRO_5040392538" evidence="1">
    <location>
        <begin position="27"/>
        <end position="588"/>
    </location>
</feature>
<evidence type="ECO:0000256" key="1">
    <source>
        <dbReference type="SAM" id="SignalP"/>
    </source>
</evidence>
<comment type="caution">
    <text evidence="2">The sequence shown here is derived from an EMBL/GenBank/DDBJ whole genome shotgun (WGS) entry which is preliminary data.</text>
</comment>
<organism evidence="2 3">
    <name type="scientific">Cronartium quercuum f. sp. fusiforme G11</name>
    <dbReference type="NCBI Taxonomy" id="708437"/>
    <lineage>
        <taxon>Eukaryota</taxon>
        <taxon>Fungi</taxon>
        <taxon>Dikarya</taxon>
        <taxon>Basidiomycota</taxon>
        <taxon>Pucciniomycotina</taxon>
        <taxon>Pucciniomycetes</taxon>
        <taxon>Pucciniales</taxon>
        <taxon>Coleosporiaceae</taxon>
        <taxon>Cronartium</taxon>
    </lineage>
</organism>
<keyword evidence="1" id="KW-0732">Signal</keyword>
<dbReference type="Proteomes" id="UP000886653">
    <property type="component" value="Unassembled WGS sequence"/>
</dbReference>
<dbReference type="EMBL" id="MU167265">
    <property type="protein sequence ID" value="KAG0146118.1"/>
    <property type="molecule type" value="Genomic_DNA"/>
</dbReference>
<proteinExistence type="predicted"/>
<protein>
    <submittedName>
        <fullName evidence="2">Uncharacterized protein</fullName>
    </submittedName>
</protein>